<feature type="compositionally biased region" description="Polar residues" evidence="1">
    <location>
        <begin position="28"/>
        <end position="38"/>
    </location>
</feature>
<organism evidence="2">
    <name type="scientific">Palpitomonas bilix</name>
    <dbReference type="NCBI Taxonomy" id="652834"/>
    <lineage>
        <taxon>Eukaryota</taxon>
        <taxon>Eukaryota incertae sedis</taxon>
    </lineage>
</organism>
<evidence type="ECO:0000313" key="2">
    <source>
        <dbReference type="EMBL" id="CAE0239273.1"/>
    </source>
</evidence>
<feature type="compositionally biased region" description="Basic and acidic residues" evidence="1">
    <location>
        <begin position="1"/>
        <end position="12"/>
    </location>
</feature>
<proteinExistence type="predicted"/>
<feature type="compositionally biased region" description="Basic residues" evidence="1">
    <location>
        <begin position="18"/>
        <end position="27"/>
    </location>
</feature>
<sequence>MRTCEREVEKGGETPGMRGKKERKTHTHTQTAGVKNKQTYTREHTYIERRVNNCLPASILRTPYHAIPYTPSPPHPLSPFLLFSYLPASAISRSTLPSLYFHLIFSLPSITSTSSTALLLRLLLIHQHLLHCHRKIGKVGVGRFAT</sequence>
<reference evidence="2" key="1">
    <citation type="submission" date="2021-01" db="EMBL/GenBank/DDBJ databases">
        <authorList>
            <person name="Corre E."/>
            <person name="Pelletier E."/>
            <person name="Niang G."/>
            <person name="Scheremetjew M."/>
            <person name="Finn R."/>
            <person name="Kale V."/>
            <person name="Holt S."/>
            <person name="Cochrane G."/>
            <person name="Meng A."/>
            <person name="Brown T."/>
            <person name="Cohen L."/>
        </authorList>
    </citation>
    <scope>NUCLEOTIDE SEQUENCE</scope>
    <source>
        <strain evidence="2">NIES-2562</strain>
    </source>
</reference>
<evidence type="ECO:0000256" key="1">
    <source>
        <dbReference type="SAM" id="MobiDB-lite"/>
    </source>
</evidence>
<feature type="region of interest" description="Disordered" evidence="1">
    <location>
        <begin position="1"/>
        <end position="38"/>
    </location>
</feature>
<protein>
    <submittedName>
        <fullName evidence="2">Uncharacterized protein</fullName>
    </submittedName>
</protein>
<dbReference type="AlphaFoldDB" id="A0A7S3CWE5"/>
<name>A0A7S3CWE5_9EUKA</name>
<dbReference type="EMBL" id="HBIB01002063">
    <property type="protein sequence ID" value="CAE0239273.1"/>
    <property type="molecule type" value="Transcribed_RNA"/>
</dbReference>
<gene>
    <name evidence="2" type="ORF">PBIL07802_LOCUS1418</name>
</gene>
<accession>A0A7S3CWE5</accession>